<name>M0LG53_HALJT</name>
<dbReference type="EMBL" id="AOLY01000027">
    <property type="protein sequence ID" value="EMA30975.1"/>
    <property type="molecule type" value="Genomic_DNA"/>
</dbReference>
<comment type="caution">
    <text evidence="1">The sequence shown here is derived from an EMBL/GenBank/DDBJ whole genome shotgun (WGS) entry which is preliminary data.</text>
</comment>
<proteinExistence type="predicted"/>
<dbReference type="AlphaFoldDB" id="M0LG53"/>
<organism evidence="1 2">
    <name type="scientific">Haloarcula japonica (strain ATCC 49778 / DSM 6131 / JCM 7785 / NBRC 101032 / NCIMB 13157 / TR-1)</name>
    <dbReference type="NCBI Taxonomy" id="1227453"/>
    <lineage>
        <taxon>Archaea</taxon>
        <taxon>Methanobacteriati</taxon>
        <taxon>Methanobacteriota</taxon>
        <taxon>Stenosarchaea group</taxon>
        <taxon>Halobacteria</taxon>
        <taxon>Halobacteriales</taxon>
        <taxon>Haloarculaceae</taxon>
        <taxon>Haloarcula</taxon>
    </lineage>
</organism>
<evidence type="ECO:0000313" key="1">
    <source>
        <dbReference type="EMBL" id="EMA30975.1"/>
    </source>
</evidence>
<reference evidence="1 2" key="1">
    <citation type="journal article" date="2014" name="PLoS Genet.">
        <title>Phylogenetically driven sequencing of extremely halophilic archaea reveals strategies for static and dynamic osmo-response.</title>
        <authorList>
            <person name="Becker E.A."/>
            <person name="Seitzer P.M."/>
            <person name="Tritt A."/>
            <person name="Larsen D."/>
            <person name="Krusor M."/>
            <person name="Yao A.I."/>
            <person name="Wu D."/>
            <person name="Madern D."/>
            <person name="Eisen J.A."/>
            <person name="Darling A.E."/>
            <person name="Facciotti M.T."/>
        </authorList>
    </citation>
    <scope>NUCLEOTIDE SEQUENCE [LARGE SCALE GENOMIC DNA]</scope>
    <source>
        <strain evidence="2">ATCC 49778 / DSM 6131 / JCM 7785 / NBRC 101032 / NCIMB 13157 / TR-1</strain>
    </source>
</reference>
<accession>M0LG53</accession>
<sequence length="61" mass="6920">MLGNGIQYLFVSTTRDTLESGLIATLCHWISLFPSYDFSICFAYLVQVAFDSKFEISVVNF</sequence>
<evidence type="ECO:0000313" key="2">
    <source>
        <dbReference type="Proteomes" id="UP000011524"/>
    </source>
</evidence>
<gene>
    <name evidence="1" type="ORF">C444_08650</name>
</gene>
<protein>
    <submittedName>
        <fullName evidence="1">Uncharacterized protein</fullName>
    </submittedName>
</protein>
<keyword evidence="2" id="KW-1185">Reference proteome</keyword>
<dbReference type="Proteomes" id="UP000011524">
    <property type="component" value="Unassembled WGS sequence"/>
</dbReference>